<dbReference type="SUPFAM" id="SSF48208">
    <property type="entry name" value="Six-hairpin glycosidases"/>
    <property type="match status" value="1"/>
</dbReference>
<feature type="region of interest" description="Disordered" evidence="8">
    <location>
        <begin position="475"/>
        <end position="524"/>
    </location>
</feature>
<evidence type="ECO:0000256" key="9">
    <source>
        <dbReference type="SAM" id="Phobius"/>
    </source>
</evidence>
<feature type="transmembrane region" description="Helical" evidence="9">
    <location>
        <begin position="432"/>
        <end position="454"/>
    </location>
</feature>
<dbReference type="PANTHER" id="PTHR12145">
    <property type="entry name" value="MANNAN ENDO-1,6-ALPHA-MANNOSIDASE DCW1"/>
    <property type="match status" value="1"/>
</dbReference>
<comment type="similarity">
    <text evidence="2">Belongs to the glycosyl hydrolase 76 family.</text>
</comment>
<feature type="region of interest" description="Disordered" evidence="8">
    <location>
        <begin position="605"/>
        <end position="646"/>
    </location>
</feature>
<dbReference type="PANTHER" id="PTHR12145:SF36">
    <property type="entry name" value="MANNAN ENDO-1,6-ALPHA-MANNOSIDASE DCW1"/>
    <property type="match status" value="1"/>
</dbReference>
<evidence type="ECO:0000256" key="8">
    <source>
        <dbReference type="SAM" id="MobiDB-lite"/>
    </source>
</evidence>
<keyword evidence="9" id="KW-1133">Transmembrane helix</keyword>
<dbReference type="EMBL" id="JBAWTH010000092">
    <property type="protein sequence ID" value="KAL2277979.1"/>
    <property type="molecule type" value="Genomic_DNA"/>
</dbReference>
<dbReference type="Gene3D" id="1.50.10.20">
    <property type="match status" value="1"/>
</dbReference>
<accession>A0ABR4E6B5</accession>
<feature type="compositionally biased region" description="Basic and acidic residues" evidence="8">
    <location>
        <begin position="482"/>
        <end position="498"/>
    </location>
</feature>
<protein>
    <recommendedName>
        <fullName evidence="3">mannan endo-1,6-alpha-mannosidase</fullName>
        <ecNumber evidence="3">3.2.1.101</ecNumber>
    </recommendedName>
</protein>
<reference evidence="10 11" key="1">
    <citation type="submission" date="2024-03" db="EMBL/GenBank/DDBJ databases">
        <title>A high-quality draft genome sequence of Diaporthe vaccinii, a causative agent of upright dieback and viscid rot disease in cranberry plants.</title>
        <authorList>
            <person name="Sarrasin M."/>
            <person name="Lang B.F."/>
            <person name="Burger G."/>
        </authorList>
    </citation>
    <scope>NUCLEOTIDE SEQUENCE [LARGE SCALE GENOMIC DNA]</scope>
    <source>
        <strain evidence="10 11">IS7</strain>
    </source>
</reference>
<evidence type="ECO:0000256" key="6">
    <source>
        <dbReference type="ARBA" id="ARBA00023180"/>
    </source>
</evidence>
<dbReference type="InterPro" id="IPR008928">
    <property type="entry name" value="6-hairpin_glycosidase_sf"/>
</dbReference>
<keyword evidence="6" id="KW-0325">Glycoprotein</keyword>
<dbReference type="InterPro" id="IPR014480">
    <property type="entry name" value="Mannan-1_6-alpha_mannosidase"/>
</dbReference>
<keyword evidence="9" id="KW-0812">Transmembrane</keyword>
<keyword evidence="5" id="KW-0378">Hydrolase</keyword>
<sequence>MGRLRLSCSQPRLICSPTASIRSVAAAMTEDMMSFYKGNEPGQTPGLLPKPYYWWEGGALMGALIDYWYYTGDTTWNQITQQGLLFQVGPDDDYMPPNQTMTEGNDDQGFWGMAVLSAAEYNFPNPPTSRPQWLALAQNVFNSQAARWNTAQCGGGLRWQIFQWNNGYLYKNSISQACFFNMASRLALYTGNHTYAKWANRIWDWMVDVKFLHDDSYYIYDGAPVEGNCTQVVPYQWTYNAGAFLHGAAAMYNYTAGTDPVVEALWRSRVNGLLTGLRVFFTGADYDIMTEVACEGVHLCDNDELSFKAYLARWMAATTKWAPWTYGTIKPLLEASAAAAAVQCTGGDNGRMCGHMWANNSGQWDGTTGVGQQMAAMEVVLATMIQKLDAPVTNSTGGTSTGNPGVGETGIGQVNALSALEKMRPISTADGAGAYLLTVLVVLSLLAGMAFVFYDDEEGRAIRERWKALQDDMRPGGVLRSVGEKREKREEEQDRSDGFEDVNLDGPSTPAPKPDCEKKKSSVRSVSFYGTPDVRPSLTLSRRHDYPDEQPWRRAARPGDYAGAFDPSRRNGAGFGILDTQMEDVPLGSSTDGGRSDVSALKDFWSDTSSGRTLTEEKLRLERKPLPGRPGLGSKMTGQGVADRKL</sequence>
<evidence type="ECO:0000313" key="11">
    <source>
        <dbReference type="Proteomes" id="UP001600888"/>
    </source>
</evidence>
<name>A0ABR4E6B5_9PEZI</name>
<keyword evidence="11" id="KW-1185">Reference proteome</keyword>
<evidence type="ECO:0000256" key="4">
    <source>
        <dbReference type="ARBA" id="ARBA00022729"/>
    </source>
</evidence>
<feature type="compositionally biased region" description="Basic and acidic residues" evidence="8">
    <location>
        <begin position="542"/>
        <end position="552"/>
    </location>
</feature>
<keyword evidence="9" id="KW-0472">Membrane</keyword>
<dbReference type="InterPro" id="IPR005198">
    <property type="entry name" value="Glyco_hydro_76"/>
</dbReference>
<comment type="caution">
    <text evidence="10">The sequence shown here is derived from an EMBL/GenBank/DDBJ whole genome shotgun (WGS) entry which is preliminary data.</text>
</comment>
<evidence type="ECO:0000256" key="5">
    <source>
        <dbReference type="ARBA" id="ARBA00022801"/>
    </source>
</evidence>
<dbReference type="EC" id="3.2.1.101" evidence="3"/>
<dbReference type="Pfam" id="PF03663">
    <property type="entry name" value="Glyco_hydro_76"/>
    <property type="match status" value="1"/>
</dbReference>
<feature type="region of interest" description="Disordered" evidence="8">
    <location>
        <begin position="539"/>
        <end position="568"/>
    </location>
</feature>
<proteinExistence type="inferred from homology"/>
<evidence type="ECO:0000313" key="10">
    <source>
        <dbReference type="EMBL" id="KAL2277979.1"/>
    </source>
</evidence>
<comment type="catalytic activity">
    <reaction evidence="1">
        <text>Random hydrolysis of (1-&gt;6)-alpha-D-mannosidic linkages in unbranched (1-&gt;6)-mannans.</text>
        <dbReference type="EC" id="3.2.1.101"/>
    </reaction>
</comment>
<evidence type="ECO:0000256" key="7">
    <source>
        <dbReference type="ARBA" id="ARBA00023295"/>
    </source>
</evidence>
<organism evidence="10 11">
    <name type="scientific">Diaporthe vaccinii</name>
    <dbReference type="NCBI Taxonomy" id="105482"/>
    <lineage>
        <taxon>Eukaryota</taxon>
        <taxon>Fungi</taxon>
        <taxon>Dikarya</taxon>
        <taxon>Ascomycota</taxon>
        <taxon>Pezizomycotina</taxon>
        <taxon>Sordariomycetes</taxon>
        <taxon>Sordariomycetidae</taxon>
        <taxon>Diaporthales</taxon>
        <taxon>Diaporthaceae</taxon>
        <taxon>Diaporthe</taxon>
        <taxon>Diaporthe eres species complex</taxon>
    </lineage>
</organism>
<gene>
    <name evidence="10" type="ORF">FJTKL_15098</name>
</gene>
<evidence type="ECO:0000256" key="3">
    <source>
        <dbReference type="ARBA" id="ARBA00012350"/>
    </source>
</evidence>
<feature type="compositionally biased region" description="Basic and acidic residues" evidence="8">
    <location>
        <begin position="614"/>
        <end position="625"/>
    </location>
</feature>
<evidence type="ECO:0000256" key="1">
    <source>
        <dbReference type="ARBA" id="ARBA00001452"/>
    </source>
</evidence>
<dbReference type="Proteomes" id="UP001600888">
    <property type="component" value="Unassembled WGS sequence"/>
</dbReference>
<evidence type="ECO:0000256" key="2">
    <source>
        <dbReference type="ARBA" id="ARBA00009699"/>
    </source>
</evidence>
<keyword evidence="7" id="KW-0326">Glycosidase</keyword>
<keyword evidence="4" id="KW-0732">Signal</keyword>